<dbReference type="RefSeq" id="WP_413275952.1">
    <property type="nucleotide sequence ID" value="NZ_JBHFNT010000035.1"/>
</dbReference>
<accession>A0ABV4WEI6</accession>
<sequence length="55" mass="6492">MTQPELNEKQLAELGEMLELAKVTEQKARELCEMGEAFAQKYEKRLREFKEVSMK</sequence>
<reference evidence="1 2" key="1">
    <citation type="submission" date="2024-09" db="EMBL/GenBank/DDBJ databases">
        <title>Floridaenema gen nov. (Aerosakkonemataceae, Aerosakkonematales ord. nov., Cyanobacteria) from benthic tropical and subtropical fresh waters, with the description of four new species.</title>
        <authorList>
            <person name="Moretto J.A."/>
            <person name="Berthold D.E."/>
            <person name="Lefler F.W."/>
            <person name="Huang I.-S."/>
            <person name="Laughinghouse H. IV."/>
        </authorList>
    </citation>
    <scope>NUCLEOTIDE SEQUENCE [LARGE SCALE GENOMIC DNA]</scope>
    <source>
        <strain evidence="1 2">BLCC-F167</strain>
    </source>
</reference>
<comment type="caution">
    <text evidence="1">The sequence shown here is derived from an EMBL/GenBank/DDBJ whole genome shotgun (WGS) entry which is preliminary data.</text>
</comment>
<dbReference type="EMBL" id="JBHFNT010000035">
    <property type="protein sequence ID" value="MFB2833495.1"/>
    <property type="molecule type" value="Genomic_DNA"/>
</dbReference>
<proteinExistence type="predicted"/>
<evidence type="ECO:0000313" key="1">
    <source>
        <dbReference type="EMBL" id="MFB2833495.1"/>
    </source>
</evidence>
<protein>
    <submittedName>
        <fullName evidence="1">Uncharacterized protein</fullName>
    </submittedName>
</protein>
<name>A0ABV4WEI6_9CYAN</name>
<evidence type="ECO:0000313" key="2">
    <source>
        <dbReference type="Proteomes" id="UP001576780"/>
    </source>
</evidence>
<organism evidence="1 2">
    <name type="scientific">Floridaenema evergladense BLCC-F167</name>
    <dbReference type="NCBI Taxonomy" id="3153639"/>
    <lineage>
        <taxon>Bacteria</taxon>
        <taxon>Bacillati</taxon>
        <taxon>Cyanobacteriota</taxon>
        <taxon>Cyanophyceae</taxon>
        <taxon>Oscillatoriophycideae</taxon>
        <taxon>Aerosakkonematales</taxon>
        <taxon>Aerosakkonemataceae</taxon>
        <taxon>Floridanema</taxon>
        <taxon>Floridanema evergladense</taxon>
    </lineage>
</organism>
<dbReference type="Proteomes" id="UP001576780">
    <property type="component" value="Unassembled WGS sequence"/>
</dbReference>
<keyword evidence="2" id="KW-1185">Reference proteome</keyword>
<gene>
    <name evidence="1" type="ORF">ACE1CA_03080</name>
</gene>